<accession>A0ACA9NWV2</accession>
<evidence type="ECO:0000313" key="2">
    <source>
        <dbReference type="Proteomes" id="UP000789860"/>
    </source>
</evidence>
<dbReference type="EMBL" id="CAJVPM010032059">
    <property type="protein sequence ID" value="CAG8681617.1"/>
    <property type="molecule type" value="Genomic_DNA"/>
</dbReference>
<feature type="non-terminal residue" evidence="1">
    <location>
        <position position="1"/>
    </location>
</feature>
<comment type="caution">
    <text evidence="1">The sequence shown here is derived from an EMBL/GenBank/DDBJ whole genome shotgun (WGS) entry which is preliminary data.</text>
</comment>
<keyword evidence="2" id="KW-1185">Reference proteome</keyword>
<dbReference type="Proteomes" id="UP000789860">
    <property type="component" value="Unassembled WGS sequence"/>
</dbReference>
<gene>
    <name evidence="1" type="ORF">SCALOS_LOCUS9758</name>
</gene>
<sequence>VVIAFAWEPKGERFAIITTNDPNYGQPTQGVTLKTSVSFYYLEKPKSGKGDSVGTANFKLIKTLEKKTSNAIYWSPQGRHVILATLRSTTIFDLEFWDLDFETTLEQKEYTKTDPAACLQLMSTQEHYGLTDVEWDPTGRYVITSSSFWRHNIENGYTLWDFKGTQLQKHLMDKFKQLLWRPRPKSLLTSEQKKTIKKNLRDYSKIFDEEDYFEKSTVSKEQIAHRRRLVDEWNAWRKRVEKELIEERENAGIMPVSKKDDDIVEVIEEWIEEVVEETEEIIED</sequence>
<evidence type="ECO:0000313" key="1">
    <source>
        <dbReference type="EMBL" id="CAG8681617.1"/>
    </source>
</evidence>
<protein>
    <submittedName>
        <fullName evidence="1">2058_t:CDS:1</fullName>
    </submittedName>
</protein>
<reference evidence="1" key="1">
    <citation type="submission" date="2021-06" db="EMBL/GenBank/DDBJ databases">
        <authorList>
            <person name="Kallberg Y."/>
            <person name="Tangrot J."/>
            <person name="Rosling A."/>
        </authorList>
    </citation>
    <scope>NUCLEOTIDE SEQUENCE</scope>
    <source>
        <strain evidence="1">AU212A</strain>
    </source>
</reference>
<name>A0ACA9NWV2_9GLOM</name>
<organism evidence="1 2">
    <name type="scientific">Scutellospora calospora</name>
    <dbReference type="NCBI Taxonomy" id="85575"/>
    <lineage>
        <taxon>Eukaryota</taxon>
        <taxon>Fungi</taxon>
        <taxon>Fungi incertae sedis</taxon>
        <taxon>Mucoromycota</taxon>
        <taxon>Glomeromycotina</taxon>
        <taxon>Glomeromycetes</taxon>
        <taxon>Diversisporales</taxon>
        <taxon>Gigasporaceae</taxon>
        <taxon>Scutellospora</taxon>
    </lineage>
</organism>
<proteinExistence type="predicted"/>